<sequence length="265" mass="29100">MGKVNVCLKRSYIAVTTLITILSALLLAATLLFHGLLHNHEEIETILPGLFSMYGISIITLILAIIGVYGACKEKKWALILFVVGMILGSLFLIASDIIGLAERPQEAEQLKRHYLQMLPLNNASETTIEGLKEIQSEFQCCGLDQGYMDWGDNIPQSCLCSPEATNPCVEAPRTSSLSEYTMNDQYVKVYKESCLPYLIADEMMVINTTLGILLGVALLWILTAALCICILCQLSKNDEIPVVVYSTEAKAGNYTPLADTAELV</sequence>
<dbReference type="SUPFAM" id="SSF48652">
    <property type="entry name" value="Tetraspanin"/>
    <property type="match status" value="1"/>
</dbReference>
<dbReference type="PANTHER" id="PTHR19282">
    <property type="entry name" value="TETRASPANIN"/>
    <property type="match status" value="1"/>
</dbReference>
<keyword evidence="4 5" id="KW-0472">Membrane</keyword>
<gene>
    <name evidence="6" type="ORF">VZT92_016327</name>
</gene>
<keyword evidence="2 5" id="KW-0812">Transmembrane</keyword>
<evidence type="ECO:0000313" key="7">
    <source>
        <dbReference type="Proteomes" id="UP001488805"/>
    </source>
</evidence>
<dbReference type="Gene3D" id="1.10.1450.10">
    <property type="entry name" value="Tetraspanin"/>
    <property type="match status" value="1"/>
</dbReference>
<evidence type="ECO:0000313" key="6">
    <source>
        <dbReference type="EMBL" id="KAK9525641.1"/>
    </source>
</evidence>
<evidence type="ECO:0000256" key="1">
    <source>
        <dbReference type="ARBA" id="ARBA00004141"/>
    </source>
</evidence>
<proteinExistence type="predicted"/>
<dbReference type="Proteomes" id="UP001488805">
    <property type="component" value="Unassembled WGS sequence"/>
</dbReference>
<evidence type="ECO:0000256" key="4">
    <source>
        <dbReference type="ARBA" id="ARBA00023136"/>
    </source>
</evidence>
<organism evidence="6 7">
    <name type="scientific">Zoarces viviparus</name>
    <name type="common">Viviparous eelpout</name>
    <name type="synonym">Blennius viviparus</name>
    <dbReference type="NCBI Taxonomy" id="48416"/>
    <lineage>
        <taxon>Eukaryota</taxon>
        <taxon>Metazoa</taxon>
        <taxon>Chordata</taxon>
        <taxon>Craniata</taxon>
        <taxon>Vertebrata</taxon>
        <taxon>Euteleostomi</taxon>
        <taxon>Actinopterygii</taxon>
        <taxon>Neopterygii</taxon>
        <taxon>Teleostei</taxon>
        <taxon>Neoteleostei</taxon>
        <taxon>Acanthomorphata</taxon>
        <taxon>Eupercaria</taxon>
        <taxon>Perciformes</taxon>
        <taxon>Cottioidei</taxon>
        <taxon>Zoarcales</taxon>
        <taxon>Zoarcidae</taxon>
        <taxon>Zoarcinae</taxon>
        <taxon>Zoarces</taxon>
    </lineage>
</organism>
<dbReference type="GO" id="GO:1900746">
    <property type="term" value="P:regulation of vascular endothelial growth factor signaling pathway"/>
    <property type="evidence" value="ECO:0007669"/>
    <property type="project" value="TreeGrafter"/>
</dbReference>
<dbReference type="EMBL" id="JBCEZU010000134">
    <property type="protein sequence ID" value="KAK9525641.1"/>
    <property type="molecule type" value="Genomic_DNA"/>
</dbReference>
<name>A0AAW1ETB6_ZOAVI</name>
<dbReference type="PANTHER" id="PTHR19282:SF456">
    <property type="entry name" value="CD63 MOLECULE"/>
    <property type="match status" value="1"/>
</dbReference>
<dbReference type="InterPro" id="IPR008952">
    <property type="entry name" value="Tetraspanin_EC2_sf"/>
</dbReference>
<dbReference type="AlphaFoldDB" id="A0AAW1ETB6"/>
<dbReference type="PRINTS" id="PR00259">
    <property type="entry name" value="TMFOUR"/>
</dbReference>
<feature type="transmembrane region" description="Helical" evidence="5">
    <location>
        <begin position="12"/>
        <end position="33"/>
    </location>
</feature>
<keyword evidence="3 5" id="KW-1133">Transmembrane helix</keyword>
<feature type="transmembrane region" description="Helical" evidence="5">
    <location>
        <begin position="53"/>
        <end position="72"/>
    </location>
</feature>
<dbReference type="Pfam" id="PF00335">
    <property type="entry name" value="Tetraspanin"/>
    <property type="match status" value="1"/>
</dbReference>
<feature type="transmembrane region" description="Helical" evidence="5">
    <location>
        <begin position="79"/>
        <end position="102"/>
    </location>
</feature>
<comment type="caution">
    <text evidence="6">The sequence shown here is derived from an EMBL/GenBank/DDBJ whole genome shotgun (WGS) entry which is preliminary data.</text>
</comment>
<keyword evidence="7" id="KW-1185">Reference proteome</keyword>
<dbReference type="GO" id="GO:0005886">
    <property type="term" value="C:plasma membrane"/>
    <property type="evidence" value="ECO:0007669"/>
    <property type="project" value="TreeGrafter"/>
</dbReference>
<evidence type="ECO:0000256" key="2">
    <source>
        <dbReference type="ARBA" id="ARBA00022692"/>
    </source>
</evidence>
<feature type="transmembrane region" description="Helical" evidence="5">
    <location>
        <begin position="211"/>
        <end position="233"/>
    </location>
</feature>
<comment type="subcellular location">
    <subcellularLocation>
        <location evidence="1">Membrane</location>
        <topology evidence="1">Multi-pass membrane protein</topology>
    </subcellularLocation>
</comment>
<dbReference type="InterPro" id="IPR018499">
    <property type="entry name" value="Tetraspanin/Peripherin"/>
</dbReference>
<reference evidence="6 7" key="1">
    <citation type="journal article" date="2024" name="Genome Biol. Evol.">
        <title>Chromosome-level genome assembly of the viviparous eelpout Zoarces viviparus.</title>
        <authorList>
            <person name="Fuhrmann N."/>
            <person name="Brasseur M.V."/>
            <person name="Bakowski C.E."/>
            <person name="Podsiadlowski L."/>
            <person name="Prost S."/>
            <person name="Krehenwinkel H."/>
            <person name="Mayer C."/>
        </authorList>
    </citation>
    <scope>NUCLEOTIDE SEQUENCE [LARGE SCALE GENOMIC DNA]</scope>
    <source>
        <strain evidence="6">NO-MEL_2022_Ind0_liver</strain>
    </source>
</reference>
<evidence type="ECO:0000256" key="3">
    <source>
        <dbReference type="ARBA" id="ARBA00022989"/>
    </source>
</evidence>
<protein>
    <recommendedName>
        <fullName evidence="8">Tetraspanin</fullName>
    </recommendedName>
</protein>
<accession>A0AAW1ETB6</accession>
<evidence type="ECO:0000256" key="5">
    <source>
        <dbReference type="SAM" id="Phobius"/>
    </source>
</evidence>
<evidence type="ECO:0008006" key="8">
    <source>
        <dbReference type="Google" id="ProtNLM"/>
    </source>
</evidence>